<keyword evidence="12" id="KW-0902">Two-component regulatory system</keyword>
<dbReference type="Pfam" id="PF00672">
    <property type="entry name" value="HAMP"/>
    <property type="match status" value="1"/>
</dbReference>
<dbReference type="Gene3D" id="6.10.340.10">
    <property type="match status" value="1"/>
</dbReference>
<evidence type="ECO:0000256" key="11">
    <source>
        <dbReference type="ARBA" id="ARBA00022989"/>
    </source>
</evidence>
<dbReference type="OrthoDB" id="594725at2"/>
<evidence type="ECO:0000256" key="10">
    <source>
        <dbReference type="ARBA" id="ARBA00022840"/>
    </source>
</evidence>
<dbReference type="InterPro" id="IPR036097">
    <property type="entry name" value="HisK_dim/P_sf"/>
</dbReference>
<evidence type="ECO:0000313" key="17">
    <source>
        <dbReference type="EMBL" id="SDZ95689.1"/>
    </source>
</evidence>
<keyword evidence="5" id="KW-0597">Phosphoprotein</keyword>
<dbReference type="InterPro" id="IPR036890">
    <property type="entry name" value="HATPase_C_sf"/>
</dbReference>
<evidence type="ECO:0000256" key="1">
    <source>
        <dbReference type="ARBA" id="ARBA00000085"/>
    </source>
</evidence>
<reference evidence="17 18" key="1">
    <citation type="submission" date="2016-10" db="EMBL/GenBank/DDBJ databases">
        <authorList>
            <person name="de Groot N.N."/>
        </authorList>
    </citation>
    <scope>NUCLEOTIDE SEQUENCE [LARGE SCALE GENOMIC DNA]</scope>
    <source>
        <strain evidence="17 18">DSM 19033</strain>
    </source>
</reference>
<dbReference type="InterPro" id="IPR003661">
    <property type="entry name" value="HisK_dim/P_dom"/>
</dbReference>
<evidence type="ECO:0000256" key="9">
    <source>
        <dbReference type="ARBA" id="ARBA00022777"/>
    </source>
</evidence>
<dbReference type="STRING" id="425514.SAMN05443550_101539"/>
<dbReference type="InterPro" id="IPR003594">
    <property type="entry name" value="HATPase_dom"/>
</dbReference>
<accession>A0A1H3X8K0</accession>
<dbReference type="EMBL" id="FNRA01000001">
    <property type="protein sequence ID" value="SDZ95689.1"/>
    <property type="molecule type" value="Genomic_DNA"/>
</dbReference>
<keyword evidence="13 14" id="KW-0472">Membrane</keyword>
<dbReference type="SMART" id="SM00387">
    <property type="entry name" value="HATPase_c"/>
    <property type="match status" value="1"/>
</dbReference>
<dbReference type="PRINTS" id="PR00344">
    <property type="entry name" value="BCTRLSENSOR"/>
</dbReference>
<sequence length="454" mass="51703">MKIKDRLALYFTLISTLTLLGVLCVVYFSFEKLMETEFFDRLTDRTMVTAKLYLKADEISSDALNKVREQYLEKLNGEVIRIYNERNSPTFIGDDQQFWTSETINRVRQQGKVRFKEGDRQVVGIFYKDNQGDFVILASAIDQATEIRVQTLLRVMVIVFIVIFLGLLISGRWIAKSILAPLNVFIEQVKLIKSNNLHFRVEEGKNKDEITLLSQNFNNLMEHLEHSFILQKTFVANASHELRTPVTRMIIGTEIALSKERDKDAYEKALHSVLEDAEKLENIITALLNLAQTDLEYSSSKAVDIRLDELVWQLQAEWNYKKGANQLQVEMINMPMDDESSLIIRANPTLLQIALDNIIGNAFKFSDNQPVTCIMEITSGGILLSISDKGVGIPADKLEEIFKPFYSSSNKAEHAGNGMGLYMAHKIITLFNGNINIVSSKETGTTFKIQFRSF</sequence>
<keyword evidence="6" id="KW-0808">Transferase</keyword>
<keyword evidence="4" id="KW-1003">Cell membrane</keyword>
<dbReference type="Pfam" id="PF02518">
    <property type="entry name" value="HATPase_c"/>
    <property type="match status" value="1"/>
</dbReference>
<dbReference type="PANTHER" id="PTHR45528">
    <property type="entry name" value="SENSOR HISTIDINE KINASE CPXA"/>
    <property type="match status" value="1"/>
</dbReference>
<dbReference type="CDD" id="cd00082">
    <property type="entry name" value="HisKA"/>
    <property type="match status" value="1"/>
</dbReference>
<protein>
    <recommendedName>
        <fullName evidence="3">histidine kinase</fullName>
        <ecNumber evidence="3">2.7.13.3</ecNumber>
    </recommendedName>
</protein>
<dbReference type="InterPro" id="IPR050398">
    <property type="entry name" value="HssS/ArlS-like"/>
</dbReference>
<evidence type="ECO:0000256" key="2">
    <source>
        <dbReference type="ARBA" id="ARBA00004651"/>
    </source>
</evidence>
<dbReference type="CDD" id="cd00075">
    <property type="entry name" value="HATPase"/>
    <property type="match status" value="1"/>
</dbReference>
<dbReference type="Pfam" id="PF00512">
    <property type="entry name" value="HisKA"/>
    <property type="match status" value="1"/>
</dbReference>
<keyword evidence="10" id="KW-0067">ATP-binding</keyword>
<dbReference type="GO" id="GO:0000155">
    <property type="term" value="F:phosphorelay sensor kinase activity"/>
    <property type="evidence" value="ECO:0007669"/>
    <property type="project" value="InterPro"/>
</dbReference>
<dbReference type="EC" id="2.7.13.3" evidence="3"/>
<dbReference type="InterPro" id="IPR003660">
    <property type="entry name" value="HAMP_dom"/>
</dbReference>
<keyword evidence="18" id="KW-1185">Reference proteome</keyword>
<evidence type="ECO:0000259" key="15">
    <source>
        <dbReference type="PROSITE" id="PS50109"/>
    </source>
</evidence>
<dbReference type="InterPro" id="IPR004358">
    <property type="entry name" value="Sig_transdc_His_kin-like_C"/>
</dbReference>
<comment type="catalytic activity">
    <reaction evidence="1">
        <text>ATP + protein L-histidine = ADP + protein N-phospho-L-histidine.</text>
        <dbReference type="EC" id="2.7.13.3"/>
    </reaction>
</comment>
<feature type="domain" description="HAMP" evidence="16">
    <location>
        <begin position="176"/>
        <end position="229"/>
    </location>
</feature>
<keyword evidence="11 14" id="KW-1133">Transmembrane helix</keyword>
<comment type="subcellular location">
    <subcellularLocation>
        <location evidence="2">Cell membrane</location>
        <topology evidence="2">Multi-pass membrane protein</topology>
    </subcellularLocation>
</comment>
<evidence type="ECO:0000256" key="4">
    <source>
        <dbReference type="ARBA" id="ARBA00022475"/>
    </source>
</evidence>
<dbReference type="RefSeq" id="WP_090554873.1">
    <property type="nucleotide sequence ID" value="NZ_FNRA01000001.1"/>
</dbReference>
<evidence type="ECO:0000259" key="16">
    <source>
        <dbReference type="PROSITE" id="PS50885"/>
    </source>
</evidence>
<keyword evidence="8" id="KW-0547">Nucleotide-binding</keyword>
<dbReference type="AlphaFoldDB" id="A0A1H3X8K0"/>
<dbReference type="Gene3D" id="1.10.287.130">
    <property type="match status" value="1"/>
</dbReference>
<dbReference type="GO" id="GO:0005524">
    <property type="term" value="F:ATP binding"/>
    <property type="evidence" value="ECO:0007669"/>
    <property type="project" value="UniProtKB-KW"/>
</dbReference>
<evidence type="ECO:0000256" key="7">
    <source>
        <dbReference type="ARBA" id="ARBA00022692"/>
    </source>
</evidence>
<dbReference type="SUPFAM" id="SSF47384">
    <property type="entry name" value="Homodimeric domain of signal transducing histidine kinase"/>
    <property type="match status" value="1"/>
</dbReference>
<dbReference type="PANTHER" id="PTHR45528:SF1">
    <property type="entry name" value="SENSOR HISTIDINE KINASE CPXA"/>
    <property type="match status" value="1"/>
</dbReference>
<dbReference type="GO" id="GO:0005886">
    <property type="term" value="C:plasma membrane"/>
    <property type="evidence" value="ECO:0007669"/>
    <property type="project" value="UniProtKB-SubCell"/>
</dbReference>
<dbReference type="Gene3D" id="3.30.565.10">
    <property type="entry name" value="Histidine kinase-like ATPase, C-terminal domain"/>
    <property type="match status" value="1"/>
</dbReference>
<dbReference type="SUPFAM" id="SSF158472">
    <property type="entry name" value="HAMP domain-like"/>
    <property type="match status" value="1"/>
</dbReference>
<organism evidence="17 18">
    <name type="scientific">Pedobacter hartonius</name>
    <dbReference type="NCBI Taxonomy" id="425514"/>
    <lineage>
        <taxon>Bacteria</taxon>
        <taxon>Pseudomonadati</taxon>
        <taxon>Bacteroidota</taxon>
        <taxon>Sphingobacteriia</taxon>
        <taxon>Sphingobacteriales</taxon>
        <taxon>Sphingobacteriaceae</taxon>
        <taxon>Pedobacter</taxon>
    </lineage>
</organism>
<evidence type="ECO:0000256" key="14">
    <source>
        <dbReference type="SAM" id="Phobius"/>
    </source>
</evidence>
<name>A0A1H3X8K0_9SPHI</name>
<dbReference type="PROSITE" id="PS50885">
    <property type="entry name" value="HAMP"/>
    <property type="match status" value="1"/>
</dbReference>
<dbReference type="PROSITE" id="PS50109">
    <property type="entry name" value="HIS_KIN"/>
    <property type="match status" value="1"/>
</dbReference>
<dbReference type="CDD" id="cd06225">
    <property type="entry name" value="HAMP"/>
    <property type="match status" value="1"/>
</dbReference>
<dbReference type="InterPro" id="IPR005467">
    <property type="entry name" value="His_kinase_dom"/>
</dbReference>
<keyword evidence="7 14" id="KW-0812">Transmembrane</keyword>
<keyword evidence="9 17" id="KW-0418">Kinase</keyword>
<evidence type="ECO:0000256" key="8">
    <source>
        <dbReference type="ARBA" id="ARBA00022741"/>
    </source>
</evidence>
<evidence type="ECO:0000313" key="18">
    <source>
        <dbReference type="Proteomes" id="UP000198850"/>
    </source>
</evidence>
<dbReference type="SMART" id="SM00388">
    <property type="entry name" value="HisKA"/>
    <property type="match status" value="1"/>
</dbReference>
<dbReference type="SMART" id="SM00304">
    <property type="entry name" value="HAMP"/>
    <property type="match status" value="1"/>
</dbReference>
<proteinExistence type="predicted"/>
<dbReference type="SUPFAM" id="SSF55874">
    <property type="entry name" value="ATPase domain of HSP90 chaperone/DNA topoisomerase II/histidine kinase"/>
    <property type="match status" value="1"/>
</dbReference>
<evidence type="ECO:0000256" key="3">
    <source>
        <dbReference type="ARBA" id="ARBA00012438"/>
    </source>
</evidence>
<feature type="transmembrane region" description="Helical" evidence="14">
    <location>
        <begin position="151"/>
        <end position="169"/>
    </location>
</feature>
<feature type="domain" description="Histidine kinase" evidence="15">
    <location>
        <begin position="237"/>
        <end position="454"/>
    </location>
</feature>
<feature type="transmembrane region" description="Helical" evidence="14">
    <location>
        <begin position="7"/>
        <end position="30"/>
    </location>
</feature>
<gene>
    <name evidence="17" type="ORF">SAMN05443550_101539</name>
</gene>
<evidence type="ECO:0000256" key="13">
    <source>
        <dbReference type="ARBA" id="ARBA00023136"/>
    </source>
</evidence>
<evidence type="ECO:0000256" key="6">
    <source>
        <dbReference type="ARBA" id="ARBA00022679"/>
    </source>
</evidence>
<dbReference type="Proteomes" id="UP000198850">
    <property type="component" value="Unassembled WGS sequence"/>
</dbReference>
<evidence type="ECO:0000256" key="5">
    <source>
        <dbReference type="ARBA" id="ARBA00022553"/>
    </source>
</evidence>
<evidence type="ECO:0000256" key="12">
    <source>
        <dbReference type="ARBA" id="ARBA00023012"/>
    </source>
</evidence>